<dbReference type="SUPFAM" id="SSF51206">
    <property type="entry name" value="cAMP-binding domain-like"/>
    <property type="match status" value="1"/>
</dbReference>
<dbReference type="Pfam" id="PF13545">
    <property type="entry name" value="HTH_Crp_2"/>
    <property type="match status" value="1"/>
</dbReference>
<feature type="domain" description="Cyclic nucleotide-binding" evidence="4">
    <location>
        <begin position="29"/>
        <end position="129"/>
    </location>
</feature>
<evidence type="ECO:0000259" key="5">
    <source>
        <dbReference type="PROSITE" id="PS51063"/>
    </source>
</evidence>
<accession>A0A3D9BH47</accession>
<dbReference type="PROSITE" id="PS51063">
    <property type="entry name" value="HTH_CRP_2"/>
    <property type="match status" value="1"/>
</dbReference>
<dbReference type="SMART" id="SM00419">
    <property type="entry name" value="HTH_CRP"/>
    <property type="match status" value="1"/>
</dbReference>
<dbReference type="Gene3D" id="2.60.120.10">
    <property type="entry name" value="Jelly Rolls"/>
    <property type="match status" value="1"/>
</dbReference>
<keyword evidence="7" id="KW-1185">Reference proteome</keyword>
<name>A0A3D9BH47_9FLAO</name>
<proteinExistence type="predicted"/>
<evidence type="ECO:0000256" key="1">
    <source>
        <dbReference type="ARBA" id="ARBA00023015"/>
    </source>
</evidence>
<evidence type="ECO:0000313" key="6">
    <source>
        <dbReference type="EMBL" id="REC52859.1"/>
    </source>
</evidence>
<dbReference type="GO" id="GO:0005829">
    <property type="term" value="C:cytosol"/>
    <property type="evidence" value="ECO:0007669"/>
    <property type="project" value="TreeGrafter"/>
</dbReference>
<dbReference type="PRINTS" id="PR00034">
    <property type="entry name" value="HTHCRP"/>
</dbReference>
<dbReference type="SMART" id="SM00100">
    <property type="entry name" value="cNMP"/>
    <property type="match status" value="1"/>
</dbReference>
<feature type="domain" description="HTH crp-type" evidence="5">
    <location>
        <begin position="143"/>
        <end position="210"/>
    </location>
</feature>
<dbReference type="InterPro" id="IPR000595">
    <property type="entry name" value="cNMP-bd_dom"/>
</dbReference>
<protein>
    <submittedName>
        <fullName evidence="6">Crp/Fnr family transcriptional regulator</fullName>
    </submittedName>
</protein>
<evidence type="ECO:0000256" key="2">
    <source>
        <dbReference type="ARBA" id="ARBA00023125"/>
    </source>
</evidence>
<keyword evidence="3" id="KW-0804">Transcription</keyword>
<keyword evidence="2" id="KW-0238">DNA-binding</keyword>
<keyword evidence="1" id="KW-0805">Transcription regulation</keyword>
<dbReference type="CDD" id="cd00038">
    <property type="entry name" value="CAP_ED"/>
    <property type="match status" value="1"/>
</dbReference>
<gene>
    <name evidence="6" type="ORF">DRF68_01490</name>
</gene>
<dbReference type="PANTHER" id="PTHR24567:SF26">
    <property type="entry name" value="REGULATORY PROTEIN YEIL"/>
    <property type="match status" value="1"/>
</dbReference>
<evidence type="ECO:0000256" key="3">
    <source>
        <dbReference type="ARBA" id="ARBA00023163"/>
    </source>
</evidence>
<dbReference type="PROSITE" id="PS50042">
    <property type="entry name" value="CNMP_BINDING_3"/>
    <property type="match status" value="1"/>
</dbReference>
<sequence length="210" mass="24449">MLTLDQINTKKLMIICENLLFSHGAEMQHYNSGDYVFKEESTPKYYLQIKTGTVKISSFLEDGKEFIHGIPFDGHCLAETYIFHNKKYAVSGVAITDCEIIRLEKNKFLQLLLEKPELLLTMYSYTADRMRYRHITAAPFSFRDPITKLTLIMSHVKAHFGFEEQFSFVIPYTRQQLASLTGMRIETVIRAIKKMEQQNIVKIDNSKIYV</sequence>
<dbReference type="PANTHER" id="PTHR24567">
    <property type="entry name" value="CRP FAMILY TRANSCRIPTIONAL REGULATORY PROTEIN"/>
    <property type="match status" value="1"/>
</dbReference>
<dbReference type="GO" id="GO:0003700">
    <property type="term" value="F:DNA-binding transcription factor activity"/>
    <property type="evidence" value="ECO:0007669"/>
    <property type="project" value="TreeGrafter"/>
</dbReference>
<evidence type="ECO:0000259" key="4">
    <source>
        <dbReference type="PROSITE" id="PS50042"/>
    </source>
</evidence>
<dbReference type="AlphaFoldDB" id="A0A3D9BH47"/>
<organism evidence="6 7">
    <name type="scientific">Candidatus Chryseobacterium massiliense</name>
    <dbReference type="NCBI Taxonomy" id="204089"/>
    <lineage>
        <taxon>Bacteria</taxon>
        <taxon>Pseudomonadati</taxon>
        <taxon>Bacteroidota</taxon>
        <taxon>Flavobacteriia</taxon>
        <taxon>Flavobacteriales</taxon>
        <taxon>Weeksellaceae</taxon>
        <taxon>Chryseobacterium group</taxon>
        <taxon>Chryseobacterium</taxon>
    </lineage>
</organism>
<dbReference type="SUPFAM" id="SSF46785">
    <property type="entry name" value="Winged helix' DNA-binding domain"/>
    <property type="match status" value="1"/>
</dbReference>
<evidence type="ECO:0000313" key="7">
    <source>
        <dbReference type="Proteomes" id="UP000256924"/>
    </source>
</evidence>
<reference evidence="6 7" key="1">
    <citation type="journal article" date="2004" name="Emerg. Infect. Dis.">
        <title>Amoebae-resisting bacteria isolated from human nasal swabs by amoebal coculture.</title>
        <authorList>
            <person name="Greub G."/>
            <person name="La Scola B."/>
            <person name="Raoult D."/>
        </authorList>
    </citation>
    <scope>NUCLEOTIDE SEQUENCE [LARGE SCALE GENOMIC DNA]</scope>
    <source>
        <strain evidence="6 7">CCUG 51329</strain>
    </source>
</reference>
<dbReference type="InterPro" id="IPR012318">
    <property type="entry name" value="HTH_CRP"/>
</dbReference>
<dbReference type="InterPro" id="IPR050397">
    <property type="entry name" value="Env_Response_Regulators"/>
</dbReference>
<dbReference type="InterPro" id="IPR036390">
    <property type="entry name" value="WH_DNA-bd_sf"/>
</dbReference>
<dbReference type="Proteomes" id="UP000256924">
    <property type="component" value="Unassembled WGS sequence"/>
</dbReference>
<dbReference type="InterPro" id="IPR014710">
    <property type="entry name" value="RmlC-like_jellyroll"/>
</dbReference>
<dbReference type="GO" id="GO:0003677">
    <property type="term" value="F:DNA binding"/>
    <property type="evidence" value="ECO:0007669"/>
    <property type="project" value="UniProtKB-KW"/>
</dbReference>
<dbReference type="Pfam" id="PF00027">
    <property type="entry name" value="cNMP_binding"/>
    <property type="match status" value="1"/>
</dbReference>
<dbReference type="InterPro" id="IPR018490">
    <property type="entry name" value="cNMP-bd_dom_sf"/>
</dbReference>
<dbReference type="EMBL" id="QNVU01000002">
    <property type="protein sequence ID" value="REC52859.1"/>
    <property type="molecule type" value="Genomic_DNA"/>
</dbReference>
<comment type="caution">
    <text evidence="6">The sequence shown here is derived from an EMBL/GenBank/DDBJ whole genome shotgun (WGS) entry which is preliminary data.</text>
</comment>